<dbReference type="AlphaFoldDB" id="A0AAD6SQM7"/>
<protein>
    <submittedName>
        <fullName evidence="2">Uncharacterized protein</fullName>
    </submittedName>
</protein>
<accession>A0AAD6SQM7</accession>
<keyword evidence="1" id="KW-1133">Transmembrane helix</keyword>
<evidence type="ECO:0000256" key="1">
    <source>
        <dbReference type="SAM" id="Phobius"/>
    </source>
</evidence>
<comment type="caution">
    <text evidence="2">The sequence shown here is derived from an EMBL/GenBank/DDBJ whole genome shotgun (WGS) entry which is preliminary data.</text>
</comment>
<dbReference type="EMBL" id="JARJCM010000078">
    <property type="protein sequence ID" value="KAJ7031845.1"/>
    <property type="molecule type" value="Genomic_DNA"/>
</dbReference>
<keyword evidence="3" id="KW-1185">Reference proteome</keyword>
<name>A0AAD6SQM7_9AGAR</name>
<evidence type="ECO:0000313" key="3">
    <source>
        <dbReference type="Proteomes" id="UP001218188"/>
    </source>
</evidence>
<reference evidence="2" key="1">
    <citation type="submission" date="2023-03" db="EMBL/GenBank/DDBJ databases">
        <title>Massive genome expansion in bonnet fungi (Mycena s.s.) driven by repeated elements and novel gene families across ecological guilds.</title>
        <authorList>
            <consortium name="Lawrence Berkeley National Laboratory"/>
            <person name="Harder C.B."/>
            <person name="Miyauchi S."/>
            <person name="Viragh M."/>
            <person name="Kuo A."/>
            <person name="Thoen E."/>
            <person name="Andreopoulos B."/>
            <person name="Lu D."/>
            <person name="Skrede I."/>
            <person name="Drula E."/>
            <person name="Henrissat B."/>
            <person name="Morin E."/>
            <person name="Kohler A."/>
            <person name="Barry K."/>
            <person name="LaButti K."/>
            <person name="Morin E."/>
            <person name="Salamov A."/>
            <person name="Lipzen A."/>
            <person name="Mereny Z."/>
            <person name="Hegedus B."/>
            <person name="Baldrian P."/>
            <person name="Stursova M."/>
            <person name="Weitz H."/>
            <person name="Taylor A."/>
            <person name="Grigoriev I.V."/>
            <person name="Nagy L.G."/>
            <person name="Martin F."/>
            <person name="Kauserud H."/>
        </authorList>
    </citation>
    <scope>NUCLEOTIDE SEQUENCE</scope>
    <source>
        <strain evidence="2">CBHHK200</strain>
    </source>
</reference>
<evidence type="ECO:0000313" key="2">
    <source>
        <dbReference type="EMBL" id="KAJ7031845.1"/>
    </source>
</evidence>
<keyword evidence="1" id="KW-0472">Membrane</keyword>
<proteinExistence type="predicted"/>
<keyword evidence="1" id="KW-0812">Transmembrane</keyword>
<organism evidence="2 3">
    <name type="scientific">Mycena alexandri</name>
    <dbReference type="NCBI Taxonomy" id="1745969"/>
    <lineage>
        <taxon>Eukaryota</taxon>
        <taxon>Fungi</taxon>
        <taxon>Dikarya</taxon>
        <taxon>Basidiomycota</taxon>
        <taxon>Agaricomycotina</taxon>
        <taxon>Agaricomycetes</taxon>
        <taxon>Agaricomycetidae</taxon>
        <taxon>Agaricales</taxon>
        <taxon>Marasmiineae</taxon>
        <taxon>Mycenaceae</taxon>
        <taxon>Mycena</taxon>
    </lineage>
</organism>
<feature type="transmembrane region" description="Helical" evidence="1">
    <location>
        <begin position="266"/>
        <end position="288"/>
    </location>
</feature>
<sequence length="294" mass="33562">MARKETKYGVDFRTIPLGDIDLRREIRCDSNLSIVSRQCSVWRVFSAKIYGRKSRVTVATYQGDNAEEDWRQDIAKYMTTRFVEQRAQGMCMLQSSMMFVELYQHSHFSTVYIYAYTAREYHAVGDYFSSTFQRPLPQHECTFLIRRATGRLCADLIPSGIGKYWWYTRPDTVSLSEEFTSLDAPNQVMTAIDSLTLELYHEICYWDLSQSRSVSISTPVTLNLGAVISCTSGKKLEDLVETASLPNVAVDSPLGWNMVGMLPRDITVLLSLFLFALCMVLILFNLAVTPLLRL</sequence>
<dbReference type="Proteomes" id="UP001218188">
    <property type="component" value="Unassembled WGS sequence"/>
</dbReference>
<gene>
    <name evidence="2" type="ORF">C8F04DRAFT_1185548</name>
</gene>